<protein>
    <submittedName>
        <fullName evidence="2">Uncharacterized protein</fullName>
    </submittedName>
</protein>
<sequence>MENNKVMLINAVPAAAHLREVVNFNPKKFLQRGADPETGEVRMQMQLRYKKLWFRLAFPNGSMNYRPIRVTDRTATYEAAVYLDRNDERPISAFTVTRSKEDVADGDFVKAAQEAALDTALDDAGFGIQLCEVDCAVVEPTPAATPNPAPQVIPPQAGTQTPPSFHPPENTPQTQESCEASAGDHGAVEHQAGDADVEHKDSESAPPQDAGGITAALGVLRTLDGQGDKPDAHPDASSTGEDAASGDNASHADHVGVTDKSADSHLEEPVQVKYTNDMTVEDICARMTPEEAGKLVVSTGINIGWTLAQIAEERPSSLKFYAYLDDECGNVIKAGALILIDAAPKANAS</sequence>
<comment type="caution">
    <text evidence="2">The sequence shown here is derived from an EMBL/GenBank/DDBJ whole genome shotgun (WGS) entry which is preliminary data.</text>
</comment>
<accession>A0A6I2RE29</accession>
<gene>
    <name evidence="2" type="ORF">GKE90_07685</name>
</gene>
<feature type="compositionally biased region" description="Basic and acidic residues" evidence="1">
    <location>
        <begin position="186"/>
        <end position="203"/>
    </location>
</feature>
<feature type="region of interest" description="Disordered" evidence="1">
    <location>
        <begin position="142"/>
        <end position="211"/>
    </location>
</feature>
<proteinExistence type="predicted"/>
<evidence type="ECO:0000313" key="3">
    <source>
        <dbReference type="Proteomes" id="UP000429811"/>
    </source>
</evidence>
<name>A0A6I2RE29_FLAPL</name>
<feature type="compositionally biased region" description="Basic and acidic residues" evidence="1">
    <location>
        <begin position="250"/>
        <end position="268"/>
    </location>
</feature>
<evidence type="ECO:0000256" key="1">
    <source>
        <dbReference type="SAM" id="MobiDB-lite"/>
    </source>
</evidence>
<feature type="region of interest" description="Disordered" evidence="1">
    <location>
        <begin position="223"/>
        <end position="268"/>
    </location>
</feature>
<evidence type="ECO:0000313" key="2">
    <source>
        <dbReference type="EMBL" id="MSB48582.1"/>
    </source>
</evidence>
<dbReference type="AlphaFoldDB" id="A0A6I2RE29"/>
<reference evidence="2 3" key="1">
    <citation type="journal article" date="2019" name="Nat. Med.">
        <title>A library of human gut bacterial isolates paired with longitudinal multiomics data enables mechanistic microbiome research.</title>
        <authorList>
            <person name="Poyet M."/>
            <person name="Groussin M."/>
            <person name="Gibbons S.M."/>
            <person name="Avila-Pacheco J."/>
            <person name="Jiang X."/>
            <person name="Kearney S.M."/>
            <person name="Perrotta A.R."/>
            <person name="Berdy B."/>
            <person name="Zhao S."/>
            <person name="Lieberman T.D."/>
            <person name="Swanson P.K."/>
            <person name="Smith M."/>
            <person name="Roesemann S."/>
            <person name="Alexander J.E."/>
            <person name="Rich S.A."/>
            <person name="Livny J."/>
            <person name="Vlamakis H."/>
            <person name="Clish C."/>
            <person name="Bullock K."/>
            <person name="Deik A."/>
            <person name="Scott J."/>
            <person name="Pierce K.A."/>
            <person name="Xavier R.J."/>
            <person name="Alm E.J."/>
        </authorList>
    </citation>
    <scope>NUCLEOTIDE SEQUENCE [LARGE SCALE GENOMIC DNA]</scope>
    <source>
        <strain evidence="2 3">BIOML-A5</strain>
    </source>
</reference>
<dbReference type="EMBL" id="WKPO01000008">
    <property type="protein sequence ID" value="MSB48582.1"/>
    <property type="molecule type" value="Genomic_DNA"/>
</dbReference>
<dbReference type="RefSeq" id="WP_154250354.1">
    <property type="nucleotide sequence ID" value="NZ_CP095094.1"/>
</dbReference>
<dbReference type="Proteomes" id="UP000429811">
    <property type="component" value="Unassembled WGS sequence"/>
</dbReference>
<organism evidence="2 3">
    <name type="scientific">Flavonifractor plautii</name>
    <name type="common">Fusobacterium plautii</name>
    <dbReference type="NCBI Taxonomy" id="292800"/>
    <lineage>
        <taxon>Bacteria</taxon>
        <taxon>Bacillati</taxon>
        <taxon>Bacillota</taxon>
        <taxon>Clostridia</taxon>
        <taxon>Eubacteriales</taxon>
        <taxon>Oscillospiraceae</taxon>
        <taxon>Flavonifractor</taxon>
    </lineage>
</organism>
<feature type="compositionally biased region" description="Pro residues" evidence="1">
    <location>
        <begin position="143"/>
        <end position="153"/>
    </location>
</feature>